<dbReference type="AlphaFoldDB" id="A0AAN6NG66"/>
<sequence>MAQALPASLQASLKATKVEHVKLGSSGLRVSFPIMGCVALGSPQLGPWMLDEEQSLDVLKAAYDCGISTWDTANTYSNGLSEAVIGNAMRKFNIPRHKVVIMTKCYFCVGEEMDIIGPAHDKQLARSKDYANTQGLSRNAIFKAVDDSLARLGTAYIDLLQLHRYDYSTAPEETMKALHDVIQSGKVRYIGACSMWATQFAELQFIAEKHNWTKFVSMQNDYNLCYREEEREMIRFCKRTGVGVIPCSPLFFGRLARPLGWHKSIQSNEPLPRHLDTTEADELIIRRVEEVANHRGWEMTEVALAWHKDKGTIPIVDFNSAEKIEDVCELRGKTLTDREVQYLEEPYIPRAVAGHA</sequence>
<evidence type="ECO:0000256" key="3">
    <source>
        <dbReference type="ARBA" id="ARBA00023002"/>
    </source>
</evidence>
<protein>
    <submittedName>
        <fullName evidence="5">NADP-dependent oxidoreductase domain-containing protein</fullName>
    </submittedName>
</protein>
<reference evidence="6" key="1">
    <citation type="journal article" date="2023" name="Mol. Phylogenet. Evol.">
        <title>Genome-scale phylogeny and comparative genomics of the fungal order Sordariales.</title>
        <authorList>
            <person name="Hensen N."/>
            <person name="Bonometti L."/>
            <person name="Westerberg I."/>
            <person name="Brannstrom I.O."/>
            <person name="Guillou S."/>
            <person name="Cros-Aarteil S."/>
            <person name="Calhoun S."/>
            <person name="Haridas S."/>
            <person name="Kuo A."/>
            <person name="Mondo S."/>
            <person name="Pangilinan J."/>
            <person name="Riley R."/>
            <person name="LaButti K."/>
            <person name="Andreopoulos B."/>
            <person name="Lipzen A."/>
            <person name="Chen C."/>
            <person name="Yan M."/>
            <person name="Daum C."/>
            <person name="Ng V."/>
            <person name="Clum A."/>
            <person name="Steindorff A."/>
            <person name="Ohm R.A."/>
            <person name="Martin F."/>
            <person name="Silar P."/>
            <person name="Natvig D.O."/>
            <person name="Lalanne C."/>
            <person name="Gautier V."/>
            <person name="Ament-Velasquez S.L."/>
            <person name="Kruys A."/>
            <person name="Hutchinson M.I."/>
            <person name="Powell A.J."/>
            <person name="Barry K."/>
            <person name="Miller A.N."/>
            <person name="Grigoriev I.V."/>
            <person name="Debuchy R."/>
            <person name="Gladieux P."/>
            <person name="Hiltunen Thoren M."/>
            <person name="Johannesson H."/>
        </authorList>
    </citation>
    <scope>NUCLEOTIDE SEQUENCE [LARGE SCALE GENOMIC DNA]</scope>
    <source>
        <strain evidence="6">CBS 340.73</strain>
    </source>
</reference>
<name>A0AAN6NG66_9PEZI</name>
<dbReference type="CDD" id="cd19079">
    <property type="entry name" value="AKR_EcYajO-like"/>
    <property type="match status" value="1"/>
</dbReference>
<dbReference type="Pfam" id="PF00248">
    <property type="entry name" value="Aldo_ket_red"/>
    <property type="match status" value="1"/>
</dbReference>
<dbReference type="GO" id="GO:0016491">
    <property type="term" value="F:oxidoreductase activity"/>
    <property type="evidence" value="ECO:0007669"/>
    <property type="project" value="UniProtKB-KW"/>
</dbReference>
<dbReference type="SUPFAM" id="SSF51430">
    <property type="entry name" value="NAD(P)-linked oxidoreductase"/>
    <property type="match status" value="1"/>
</dbReference>
<organism evidence="5 6">
    <name type="scientific">Diplogelasinospora grovesii</name>
    <dbReference type="NCBI Taxonomy" id="303347"/>
    <lineage>
        <taxon>Eukaryota</taxon>
        <taxon>Fungi</taxon>
        <taxon>Dikarya</taxon>
        <taxon>Ascomycota</taxon>
        <taxon>Pezizomycotina</taxon>
        <taxon>Sordariomycetes</taxon>
        <taxon>Sordariomycetidae</taxon>
        <taxon>Sordariales</taxon>
        <taxon>Diplogelasinosporaceae</taxon>
        <taxon>Diplogelasinospora</taxon>
    </lineage>
</organism>
<dbReference type="PANTHER" id="PTHR43364">
    <property type="entry name" value="NADH-SPECIFIC METHYLGLYOXAL REDUCTASE-RELATED"/>
    <property type="match status" value="1"/>
</dbReference>
<dbReference type="FunFam" id="3.20.20.100:FF:000004">
    <property type="entry name" value="Oxidoreductase, aldo/keto reductase"/>
    <property type="match status" value="1"/>
</dbReference>
<keyword evidence="2" id="KW-0521">NADP</keyword>
<evidence type="ECO:0000259" key="4">
    <source>
        <dbReference type="Pfam" id="PF00248"/>
    </source>
</evidence>
<keyword evidence="3" id="KW-0560">Oxidoreductase</keyword>
<accession>A0AAN6NG66</accession>
<dbReference type="PANTHER" id="PTHR43364:SF9">
    <property type="entry name" value="OXIDOREDUCTASE"/>
    <property type="match status" value="1"/>
</dbReference>
<comment type="caution">
    <text evidence="5">The sequence shown here is derived from an EMBL/GenBank/DDBJ whole genome shotgun (WGS) entry which is preliminary data.</text>
</comment>
<keyword evidence="6" id="KW-1185">Reference proteome</keyword>
<evidence type="ECO:0000256" key="2">
    <source>
        <dbReference type="ARBA" id="ARBA00022857"/>
    </source>
</evidence>
<dbReference type="InterPro" id="IPR050523">
    <property type="entry name" value="AKR_Detox_Biosynth"/>
</dbReference>
<evidence type="ECO:0000313" key="6">
    <source>
        <dbReference type="Proteomes" id="UP001303473"/>
    </source>
</evidence>
<dbReference type="InterPro" id="IPR036812">
    <property type="entry name" value="NAD(P)_OxRdtase_dom_sf"/>
</dbReference>
<dbReference type="GO" id="GO:0005829">
    <property type="term" value="C:cytosol"/>
    <property type="evidence" value="ECO:0007669"/>
    <property type="project" value="UniProtKB-ARBA"/>
</dbReference>
<dbReference type="Gene3D" id="3.20.20.100">
    <property type="entry name" value="NADP-dependent oxidoreductase domain"/>
    <property type="match status" value="1"/>
</dbReference>
<gene>
    <name evidence="5" type="ORF">QBC46DRAFT_47835</name>
</gene>
<dbReference type="InterPro" id="IPR023210">
    <property type="entry name" value="NADP_OxRdtase_dom"/>
</dbReference>
<dbReference type="Proteomes" id="UP001303473">
    <property type="component" value="Unassembled WGS sequence"/>
</dbReference>
<proteinExistence type="inferred from homology"/>
<comment type="similarity">
    <text evidence="1">Belongs to the aldo/keto reductase family.</text>
</comment>
<dbReference type="EMBL" id="MU853768">
    <property type="protein sequence ID" value="KAK3943107.1"/>
    <property type="molecule type" value="Genomic_DNA"/>
</dbReference>
<evidence type="ECO:0000256" key="1">
    <source>
        <dbReference type="ARBA" id="ARBA00007905"/>
    </source>
</evidence>
<evidence type="ECO:0000313" key="5">
    <source>
        <dbReference type="EMBL" id="KAK3943107.1"/>
    </source>
</evidence>
<feature type="domain" description="NADP-dependent oxidoreductase" evidence="4">
    <location>
        <begin position="40"/>
        <end position="345"/>
    </location>
</feature>